<keyword evidence="9 10" id="KW-0961">Cell wall biogenesis/degradation</keyword>
<dbReference type="GO" id="GO:0047480">
    <property type="term" value="F:UDP-N-acetylmuramoyl-tripeptide-D-alanyl-D-alanine ligase activity"/>
    <property type="evidence" value="ECO:0007669"/>
    <property type="project" value="UniProtKB-EC"/>
</dbReference>
<dbReference type="PANTHER" id="PTHR43024">
    <property type="entry name" value="UDP-N-ACETYLMURAMOYL-TRIPEPTIDE--D-ALANYL-D-ALANINE LIGASE"/>
    <property type="match status" value="1"/>
</dbReference>
<dbReference type="RefSeq" id="WP_369455853.1">
    <property type="nucleotide sequence ID" value="NZ_JBGCUO010000001.1"/>
</dbReference>
<comment type="pathway">
    <text evidence="10 11">Cell wall biogenesis; peptidoglycan biosynthesis.</text>
</comment>
<dbReference type="Gene3D" id="3.40.1390.10">
    <property type="entry name" value="MurE/MurF, N-terminal domain"/>
    <property type="match status" value="1"/>
</dbReference>
<keyword evidence="7 10" id="KW-0573">Peptidoglycan synthesis</keyword>
<feature type="domain" description="Mur ligase C-terminal" evidence="13">
    <location>
        <begin position="313"/>
        <end position="431"/>
    </location>
</feature>
<keyword evidence="16" id="KW-1185">Reference proteome</keyword>
<keyword evidence="5 10" id="KW-0067">ATP-binding</keyword>
<keyword evidence="1 10" id="KW-0963">Cytoplasm</keyword>
<evidence type="ECO:0000256" key="8">
    <source>
        <dbReference type="ARBA" id="ARBA00023306"/>
    </source>
</evidence>
<evidence type="ECO:0000256" key="3">
    <source>
        <dbReference type="ARBA" id="ARBA00022618"/>
    </source>
</evidence>
<evidence type="ECO:0000256" key="7">
    <source>
        <dbReference type="ARBA" id="ARBA00022984"/>
    </source>
</evidence>
<name>A0ABV4AKP0_9GAMM</name>
<reference evidence="15 16" key="1">
    <citation type="submission" date="2024-07" db="EMBL/GenBank/DDBJ databases">
        <authorList>
            <person name="Ren Q."/>
        </authorList>
    </citation>
    <scope>NUCLEOTIDE SEQUENCE [LARGE SCALE GENOMIC DNA]</scope>
    <source>
        <strain evidence="15 16">REN37</strain>
    </source>
</reference>
<feature type="domain" description="Mur ligase N-terminal catalytic" evidence="12">
    <location>
        <begin position="23"/>
        <end position="69"/>
    </location>
</feature>
<dbReference type="SUPFAM" id="SSF63418">
    <property type="entry name" value="MurE/MurF N-terminal domain"/>
    <property type="match status" value="1"/>
</dbReference>
<evidence type="ECO:0000256" key="5">
    <source>
        <dbReference type="ARBA" id="ARBA00022840"/>
    </source>
</evidence>
<dbReference type="Pfam" id="PF02875">
    <property type="entry name" value="Mur_ligase_C"/>
    <property type="match status" value="1"/>
</dbReference>
<feature type="domain" description="Mur ligase central" evidence="14">
    <location>
        <begin position="103"/>
        <end position="291"/>
    </location>
</feature>
<dbReference type="PANTHER" id="PTHR43024:SF1">
    <property type="entry name" value="UDP-N-ACETYLMURAMOYL-TRIPEPTIDE--D-ALANYL-D-ALANINE LIGASE"/>
    <property type="match status" value="1"/>
</dbReference>
<dbReference type="InterPro" id="IPR036565">
    <property type="entry name" value="Mur-like_cat_sf"/>
</dbReference>
<gene>
    <name evidence="10 15" type="primary">murF</name>
    <name evidence="15" type="ORF">AB5I84_10720</name>
</gene>
<dbReference type="HAMAP" id="MF_02019">
    <property type="entry name" value="MurF"/>
    <property type="match status" value="1"/>
</dbReference>
<evidence type="ECO:0000259" key="14">
    <source>
        <dbReference type="Pfam" id="PF08245"/>
    </source>
</evidence>
<evidence type="ECO:0000313" key="15">
    <source>
        <dbReference type="EMBL" id="MEY1662621.1"/>
    </source>
</evidence>
<dbReference type="InterPro" id="IPR051046">
    <property type="entry name" value="MurCDEF_CellWall_CoF430Synth"/>
</dbReference>
<keyword evidence="4 10" id="KW-0547">Nucleotide-binding</keyword>
<dbReference type="EC" id="6.3.2.10" evidence="10 11"/>
<dbReference type="Proteomes" id="UP001562065">
    <property type="component" value="Unassembled WGS sequence"/>
</dbReference>
<dbReference type="InterPro" id="IPR013221">
    <property type="entry name" value="Mur_ligase_cen"/>
</dbReference>
<evidence type="ECO:0000259" key="13">
    <source>
        <dbReference type="Pfam" id="PF02875"/>
    </source>
</evidence>
<dbReference type="Pfam" id="PF01225">
    <property type="entry name" value="Mur_ligase"/>
    <property type="match status" value="1"/>
</dbReference>
<comment type="caution">
    <text evidence="10">Lacks conserved residue(s) required for the propagation of feature annotation.</text>
</comment>
<keyword evidence="8 10" id="KW-0131">Cell cycle</keyword>
<evidence type="ECO:0000256" key="4">
    <source>
        <dbReference type="ARBA" id="ARBA00022741"/>
    </source>
</evidence>
<evidence type="ECO:0000256" key="6">
    <source>
        <dbReference type="ARBA" id="ARBA00022960"/>
    </source>
</evidence>
<keyword evidence="2 10" id="KW-0436">Ligase</keyword>
<comment type="similarity">
    <text evidence="10">Belongs to the MurCDEF family. MurF subfamily.</text>
</comment>
<keyword evidence="3 10" id="KW-0132">Cell division</keyword>
<dbReference type="InterPro" id="IPR036615">
    <property type="entry name" value="Mur_ligase_C_dom_sf"/>
</dbReference>
<dbReference type="InterPro" id="IPR004101">
    <property type="entry name" value="Mur_ligase_C"/>
</dbReference>
<evidence type="ECO:0000256" key="2">
    <source>
        <dbReference type="ARBA" id="ARBA00022598"/>
    </source>
</evidence>
<proteinExistence type="inferred from homology"/>
<dbReference type="Pfam" id="PF08245">
    <property type="entry name" value="Mur_ligase_M"/>
    <property type="match status" value="1"/>
</dbReference>
<evidence type="ECO:0000256" key="10">
    <source>
        <dbReference type="HAMAP-Rule" id="MF_02019"/>
    </source>
</evidence>
<evidence type="ECO:0000256" key="9">
    <source>
        <dbReference type="ARBA" id="ARBA00023316"/>
    </source>
</evidence>
<dbReference type="SUPFAM" id="SSF53244">
    <property type="entry name" value="MurD-like peptide ligases, peptide-binding domain"/>
    <property type="match status" value="1"/>
</dbReference>
<dbReference type="Gene3D" id="3.90.190.20">
    <property type="entry name" value="Mur ligase, C-terminal domain"/>
    <property type="match status" value="1"/>
</dbReference>
<dbReference type="NCBIfam" id="TIGR01143">
    <property type="entry name" value="murF"/>
    <property type="match status" value="1"/>
</dbReference>
<comment type="catalytic activity">
    <reaction evidence="10 11">
        <text>D-alanyl-D-alanine + UDP-N-acetyl-alpha-D-muramoyl-L-alanyl-gamma-D-glutamyl-meso-2,6-diaminopimelate + ATP = UDP-N-acetyl-alpha-D-muramoyl-L-alanyl-gamma-D-glutamyl-meso-2,6-diaminopimeloyl-D-alanyl-D-alanine + ADP + phosphate + H(+)</text>
        <dbReference type="Rhea" id="RHEA:28374"/>
        <dbReference type="ChEBI" id="CHEBI:15378"/>
        <dbReference type="ChEBI" id="CHEBI:30616"/>
        <dbReference type="ChEBI" id="CHEBI:43474"/>
        <dbReference type="ChEBI" id="CHEBI:57822"/>
        <dbReference type="ChEBI" id="CHEBI:61386"/>
        <dbReference type="ChEBI" id="CHEBI:83905"/>
        <dbReference type="ChEBI" id="CHEBI:456216"/>
        <dbReference type="EC" id="6.3.2.10"/>
    </reaction>
</comment>
<comment type="caution">
    <text evidence="15">The sequence shown here is derived from an EMBL/GenBank/DDBJ whole genome shotgun (WGS) entry which is preliminary data.</text>
</comment>
<evidence type="ECO:0000313" key="16">
    <source>
        <dbReference type="Proteomes" id="UP001562065"/>
    </source>
</evidence>
<protein>
    <recommendedName>
        <fullName evidence="10 11">UDP-N-acetylmuramoyl-tripeptide--D-alanyl-D-alanine ligase</fullName>
        <ecNumber evidence="10 11">6.3.2.10</ecNumber>
    </recommendedName>
    <alternativeName>
        <fullName evidence="10">D-alanyl-D-alanine-adding enzyme</fullName>
    </alternativeName>
</protein>
<dbReference type="EMBL" id="JBGCUO010000001">
    <property type="protein sequence ID" value="MEY1662621.1"/>
    <property type="molecule type" value="Genomic_DNA"/>
</dbReference>
<dbReference type="InterPro" id="IPR000713">
    <property type="entry name" value="Mur_ligase_N"/>
</dbReference>
<evidence type="ECO:0000256" key="1">
    <source>
        <dbReference type="ARBA" id="ARBA00022490"/>
    </source>
</evidence>
<comment type="function">
    <text evidence="10 11">Involved in cell wall formation. Catalyzes the final step in the synthesis of UDP-N-acetylmuramoyl-pentapeptide, the precursor of murein.</text>
</comment>
<keyword evidence="6 10" id="KW-0133">Cell shape</keyword>
<evidence type="ECO:0000256" key="11">
    <source>
        <dbReference type="RuleBase" id="RU004136"/>
    </source>
</evidence>
<comment type="subcellular location">
    <subcellularLocation>
        <location evidence="10 11">Cytoplasm</location>
    </subcellularLocation>
</comment>
<accession>A0ABV4AKP0</accession>
<dbReference type="SUPFAM" id="SSF53623">
    <property type="entry name" value="MurD-like peptide ligases, catalytic domain"/>
    <property type="match status" value="1"/>
</dbReference>
<sequence length="449" mass="46179">MMTLAQVATWTGGTLLGGDCLLNGVSTDTRTLQPGELFVALRGERFDGHSMLAAARAAGARAVLVEQEQTEFEHAVWVSDSRQGLGRLAAGWAAQFAPPTVAVTGNAGKTTVKEMIACMLGDDTLATQGNLNNDIGVPLTLLRMGPRHRAAVIELGASGPGEIAWTSALVRPQVALITNVTGAHLAGFGSMDGIAAAKAEIFSGMAAGGHAVINLDDGYADRFSRAAQDASLHCSTVSVSDTAADFYASDVNVDEHGVAFVLHHQGDALPVQLPLQGAHQVSNALMAAAAVVALDRPLAAALARLRQLAPVPGRVQRQRCLGGTLIDDSYNANPGSVRAAMALLMQCPAPRALVLGAIGELGEQSDALHRALGEDARALGIDQCIAVHPGARPVAAGFGGTAVATDQHQQAADLAAAVLRDGGSVLVKGSRSARMDVVTALLQGMGETR</sequence>
<evidence type="ECO:0000259" key="12">
    <source>
        <dbReference type="Pfam" id="PF01225"/>
    </source>
</evidence>
<dbReference type="Gene3D" id="3.40.1190.10">
    <property type="entry name" value="Mur-like, catalytic domain"/>
    <property type="match status" value="1"/>
</dbReference>
<dbReference type="InterPro" id="IPR005863">
    <property type="entry name" value="UDP-N-AcMur_synth"/>
</dbReference>
<organism evidence="15 16">
    <name type="scientific">Isoalcanivorax beigongshangi</name>
    <dbReference type="NCBI Taxonomy" id="3238810"/>
    <lineage>
        <taxon>Bacteria</taxon>
        <taxon>Pseudomonadati</taxon>
        <taxon>Pseudomonadota</taxon>
        <taxon>Gammaproteobacteria</taxon>
        <taxon>Oceanospirillales</taxon>
        <taxon>Alcanivoracaceae</taxon>
        <taxon>Isoalcanivorax</taxon>
    </lineage>
</organism>
<dbReference type="InterPro" id="IPR035911">
    <property type="entry name" value="MurE/MurF_N"/>
</dbReference>